<dbReference type="Proteomes" id="UP000054560">
    <property type="component" value="Unassembled WGS sequence"/>
</dbReference>
<proteinExistence type="predicted"/>
<sequence length="69" mass="7855">MDIKDTTPISMPEAKEMLDKYIANAERRQRASQALNDSDFKTPQAYSALRTLSENLEFTDMADCNTTLH</sequence>
<evidence type="ECO:0000313" key="2">
    <source>
        <dbReference type="Proteomes" id="UP000054560"/>
    </source>
</evidence>
<dbReference type="EMBL" id="KQ241611">
    <property type="protein sequence ID" value="KNC87391.1"/>
    <property type="molecule type" value="Genomic_DNA"/>
</dbReference>
<evidence type="ECO:0000313" key="1">
    <source>
        <dbReference type="EMBL" id="KNC87391.1"/>
    </source>
</evidence>
<gene>
    <name evidence="1" type="ORF">SARC_00483</name>
</gene>
<dbReference type="AlphaFoldDB" id="A0A0L0GEU4"/>
<accession>A0A0L0GEU4</accession>
<protein>
    <submittedName>
        <fullName evidence="1">Uncharacterized protein</fullName>
    </submittedName>
</protein>
<name>A0A0L0GEU4_9EUKA</name>
<dbReference type="GeneID" id="25900987"/>
<organism evidence="1 2">
    <name type="scientific">Sphaeroforma arctica JP610</name>
    <dbReference type="NCBI Taxonomy" id="667725"/>
    <lineage>
        <taxon>Eukaryota</taxon>
        <taxon>Ichthyosporea</taxon>
        <taxon>Ichthyophonida</taxon>
        <taxon>Sphaeroforma</taxon>
    </lineage>
</organism>
<reference evidence="1 2" key="1">
    <citation type="submission" date="2011-02" db="EMBL/GenBank/DDBJ databases">
        <title>The Genome Sequence of Sphaeroforma arctica JP610.</title>
        <authorList>
            <consortium name="The Broad Institute Genome Sequencing Platform"/>
            <person name="Russ C."/>
            <person name="Cuomo C."/>
            <person name="Young S.K."/>
            <person name="Zeng Q."/>
            <person name="Gargeya S."/>
            <person name="Alvarado L."/>
            <person name="Berlin A."/>
            <person name="Chapman S.B."/>
            <person name="Chen Z."/>
            <person name="Freedman E."/>
            <person name="Gellesch M."/>
            <person name="Goldberg J."/>
            <person name="Griggs A."/>
            <person name="Gujja S."/>
            <person name="Heilman E."/>
            <person name="Heiman D."/>
            <person name="Howarth C."/>
            <person name="Mehta T."/>
            <person name="Neiman D."/>
            <person name="Pearson M."/>
            <person name="Roberts A."/>
            <person name="Saif S."/>
            <person name="Shea T."/>
            <person name="Shenoy N."/>
            <person name="Sisk P."/>
            <person name="Stolte C."/>
            <person name="Sykes S."/>
            <person name="White J."/>
            <person name="Yandava C."/>
            <person name="Burger G."/>
            <person name="Gray M.W."/>
            <person name="Holland P.W.H."/>
            <person name="King N."/>
            <person name="Lang F.B.F."/>
            <person name="Roger A.J."/>
            <person name="Ruiz-Trillo I."/>
            <person name="Haas B."/>
            <person name="Nusbaum C."/>
            <person name="Birren B."/>
        </authorList>
    </citation>
    <scope>NUCLEOTIDE SEQUENCE [LARGE SCALE GENOMIC DNA]</scope>
    <source>
        <strain evidence="1 2">JP610</strain>
    </source>
</reference>
<keyword evidence="2" id="KW-1185">Reference proteome</keyword>
<dbReference type="RefSeq" id="XP_014161293.1">
    <property type="nucleotide sequence ID" value="XM_014305818.1"/>
</dbReference>